<keyword evidence="2" id="KW-1185">Reference proteome</keyword>
<accession>A0ABS5HGH6</accession>
<comment type="caution">
    <text evidence="1">The sequence shown here is derived from an EMBL/GenBank/DDBJ whole genome shotgun (WGS) entry which is preliminary data.</text>
</comment>
<dbReference type="EMBL" id="JAGSSW010000001">
    <property type="protein sequence ID" value="MBR8463320.1"/>
    <property type="molecule type" value="Genomic_DNA"/>
</dbReference>
<organism evidence="1 2">
    <name type="scientific">Campylobacter anatolicus</name>
    <dbReference type="NCBI Taxonomy" id="2829105"/>
    <lineage>
        <taxon>Bacteria</taxon>
        <taxon>Pseudomonadati</taxon>
        <taxon>Campylobacterota</taxon>
        <taxon>Epsilonproteobacteria</taxon>
        <taxon>Campylobacterales</taxon>
        <taxon>Campylobacteraceae</taxon>
        <taxon>Campylobacter</taxon>
    </lineage>
</organism>
<evidence type="ECO:0000313" key="1">
    <source>
        <dbReference type="EMBL" id="MBR8463320.1"/>
    </source>
</evidence>
<dbReference type="Proteomes" id="UP000682951">
    <property type="component" value="Unassembled WGS sequence"/>
</dbReference>
<proteinExistence type="predicted"/>
<evidence type="ECO:0000313" key="2">
    <source>
        <dbReference type="Proteomes" id="UP000682951"/>
    </source>
</evidence>
<sequence>MKKIWLLYFVFVLILTARENPFSSISELNTSVMTSNIKEQYDEFDKQNIKFPNDTNLLMQIAIKYRANDGSIKEKIISDVNKTIDTKDEYIIKRVHKETPQVTKNLDVSVTMAEPTVPKIPGEVMEQNAKIIKNNTTKLDINKSKTEVLKGIKTDINTSITALPSVTMLNFDTNKTIKKDIKVQTKPNAINNQKNKIRKIDLNQITKTDKKIEIKQKTTKKKTNIKQVKKLVSWNDVVSLFKLDADKSVLHIKTTEKMIKNFSFERSKIVIDFAKTPKSFYTKFINFNGEIFKNATIGWHDKYSRITVVLDKRRGYVIQKVDDGYKVMIKLK</sequence>
<dbReference type="RefSeq" id="WP_212141508.1">
    <property type="nucleotide sequence ID" value="NZ_JAGSSW010000001.1"/>
</dbReference>
<evidence type="ECO:0008006" key="3">
    <source>
        <dbReference type="Google" id="ProtNLM"/>
    </source>
</evidence>
<reference evidence="1 2" key="1">
    <citation type="submission" date="2021-04" db="EMBL/GenBank/DDBJ databases">
        <title>Molecular and phenotypic characterization and identification of bacterial isolates recovered from the Anatolian ground squirrels (Spermophilus xanthoprymnus) and which have the potential to form a new species in the Campylobacter genus.</title>
        <authorList>
            <person name="Aydin F."/>
            <person name="Abay S."/>
            <person name="Kayman T."/>
            <person name="Karakaya E."/>
            <person name="Mustak H.K."/>
            <person name="Mustak I.B."/>
            <person name="Bilgin N."/>
            <person name="Duzler A."/>
            <person name="Sahin O."/>
            <person name="Guran O."/>
            <person name="Saticioglu I.B."/>
        </authorList>
    </citation>
    <scope>NUCLEOTIDE SEQUENCE [LARGE SCALE GENOMIC DNA]</scope>
    <source>
        <strain evidence="2">faydin-G24</strain>
    </source>
</reference>
<name>A0ABS5HGH6_9BACT</name>
<protein>
    <recommendedName>
        <fullName evidence="3">AMIN domain-containing protein</fullName>
    </recommendedName>
</protein>
<gene>
    <name evidence="1" type="ORF">KDD93_01880</name>
</gene>